<dbReference type="Gene3D" id="2.40.170.20">
    <property type="entry name" value="TonB-dependent receptor, beta-barrel domain"/>
    <property type="match status" value="1"/>
</dbReference>
<dbReference type="RefSeq" id="WP_129608769.1">
    <property type="nucleotide sequence ID" value="NZ_UWOC01000134.1"/>
</dbReference>
<evidence type="ECO:0000256" key="2">
    <source>
        <dbReference type="ARBA" id="ARBA00022448"/>
    </source>
</evidence>
<evidence type="ECO:0000256" key="5">
    <source>
        <dbReference type="ARBA" id="ARBA00022729"/>
    </source>
</evidence>
<dbReference type="GO" id="GO:0044718">
    <property type="term" value="P:siderophore transmembrane transport"/>
    <property type="evidence" value="ECO:0007669"/>
    <property type="project" value="TreeGrafter"/>
</dbReference>
<dbReference type="EMBL" id="UWOC01000134">
    <property type="protein sequence ID" value="VCU08724.1"/>
    <property type="molecule type" value="Genomic_DNA"/>
</dbReference>
<dbReference type="Pfam" id="PF00593">
    <property type="entry name" value="TonB_dep_Rec_b-barrel"/>
    <property type="match status" value="1"/>
</dbReference>
<sequence>MTPPRIATTRLAAVAIGAAVLADAAAAQSVTLDELVVTATGRPEPRSRIPETVQVIDQERIRHSSARSVTELLAENAVGFFSDWSPAQTSINIRGAASDGQGRDFKGQVLVLINGRRAGTANLSKLSAADVERIEVVRGPASVIYGSQNIGGVINLIMKTGRTAPGTVVETSAGSFGQLRGKAQSGGVRDAYDWYVGVSGGKSDNVTVGGGTKALNTAWTRGGASAAFGLQIDPNQRIDLAVRTDGVYDAGFRGSTANIYSRDDRFNRSVDLVYDGKIPDGWASLMVQTYAVTDVDVFKWASPVIASGNRPVAGTLSDRNERTLDIVGTRVQPRFKPWTGNELLLGLDGETSWLRSDRTRVYMPGSPIASQGQVAPYDANQTEAVYAFYAEDAQTLIDDRVTVRGGVRRTQGETSFDPTPNLARQRTGSQSYAATTWSAGATWAMLDGWSWRLGASTGFRAPTASELAADFTAVGGGRIFGNAGLQPETAQQIEVGTTFSGSAWRIDVALFQNLISDRIVTRARTGVPNTSDYVNNPADIVVRGVEMQANADMLAVLARPAGPWRWTLWANGAYNFDMRDEGAPAAAGTDRATRMYQYQAAIGTRFGQNGGAWRDWSIQVAGVLHGPMWYASEEYLLIPGQVRNTTVYRKDPYWVWNLRGEIALTEQVKLFATINNLFDVNAHPIFLALDQVPCLADPRFQNGGCGTSMPGREMLVGLRAQF</sequence>
<evidence type="ECO:0000256" key="7">
    <source>
        <dbReference type="ARBA" id="ARBA00023136"/>
    </source>
</evidence>
<evidence type="ECO:0000259" key="14">
    <source>
        <dbReference type="Pfam" id="PF07715"/>
    </source>
</evidence>
<dbReference type="PROSITE" id="PS52016">
    <property type="entry name" value="TONB_DEPENDENT_REC_3"/>
    <property type="match status" value="1"/>
</dbReference>
<dbReference type="Gene3D" id="2.170.130.10">
    <property type="entry name" value="TonB-dependent receptor, plug domain"/>
    <property type="match status" value="1"/>
</dbReference>
<evidence type="ECO:0000256" key="12">
    <source>
        <dbReference type="SAM" id="SignalP"/>
    </source>
</evidence>
<evidence type="ECO:0000259" key="13">
    <source>
        <dbReference type="Pfam" id="PF00593"/>
    </source>
</evidence>
<keyword evidence="5 12" id="KW-0732">Signal</keyword>
<evidence type="ECO:0000256" key="10">
    <source>
        <dbReference type="PROSITE-ProRule" id="PRU01360"/>
    </source>
</evidence>
<dbReference type="InterPro" id="IPR000531">
    <property type="entry name" value="Beta-barrel_TonB"/>
</dbReference>
<dbReference type="AlphaFoldDB" id="A0A3S4B0J9"/>
<dbReference type="OrthoDB" id="9760333at2"/>
<dbReference type="Proteomes" id="UP000289200">
    <property type="component" value="Unassembled WGS sequence"/>
</dbReference>
<keyword evidence="4 10" id="KW-0812">Transmembrane</keyword>
<dbReference type="Pfam" id="PF07715">
    <property type="entry name" value="Plug"/>
    <property type="match status" value="1"/>
</dbReference>
<evidence type="ECO:0000256" key="4">
    <source>
        <dbReference type="ARBA" id="ARBA00022692"/>
    </source>
</evidence>
<evidence type="ECO:0000256" key="8">
    <source>
        <dbReference type="ARBA" id="ARBA00023170"/>
    </source>
</evidence>
<evidence type="ECO:0000256" key="3">
    <source>
        <dbReference type="ARBA" id="ARBA00022452"/>
    </source>
</evidence>
<keyword evidence="9 10" id="KW-0998">Cell outer membrane</keyword>
<dbReference type="InterPro" id="IPR012910">
    <property type="entry name" value="Plug_dom"/>
</dbReference>
<reference evidence="16" key="1">
    <citation type="submission" date="2018-10" db="EMBL/GenBank/DDBJ databases">
        <authorList>
            <person name="Peiro R."/>
            <person name="Begona"/>
            <person name="Cbmso G."/>
            <person name="Lopez M."/>
            <person name="Gonzalez S."/>
            <person name="Sacristan E."/>
            <person name="Castillo E."/>
        </authorList>
    </citation>
    <scope>NUCLEOTIDE SEQUENCE [LARGE SCALE GENOMIC DNA]</scope>
</reference>
<evidence type="ECO:0000256" key="11">
    <source>
        <dbReference type="RuleBase" id="RU003357"/>
    </source>
</evidence>
<dbReference type="SUPFAM" id="SSF56935">
    <property type="entry name" value="Porins"/>
    <property type="match status" value="1"/>
</dbReference>
<keyword evidence="8" id="KW-0675">Receptor</keyword>
<evidence type="ECO:0000313" key="15">
    <source>
        <dbReference type="EMBL" id="VCU08724.1"/>
    </source>
</evidence>
<keyword evidence="7 10" id="KW-0472">Membrane</keyword>
<keyword evidence="3 10" id="KW-1134">Transmembrane beta strand</keyword>
<name>A0A3S4B0J9_9BRAD</name>
<gene>
    <name evidence="15" type="primary">btuB_2</name>
    <name evidence="15" type="ORF">RHODGE_RHODGE_01888</name>
</gene>
<dbReference type="CDD" id="cd01347">
    <property type="entry name" value="ligand_gated_channel"/>
    <property type="match status" value="1"/>
</dbReference>
<feature type="domain" description="TonB-dependent receptor-like beta-barrel" evidence="13">
    <location>
        <begin position="210"/>
        <end position="677"/>
    </location>
</feature>
<dbReference type="InterPro" id="IPR036942">
    <property type="entry name" value="Beta-barrel_TonB_sf"/>
</dbReference>
<proteinExistence type="inferred from homology"/>
<comment type="subcellular location">
    <subcellularLocation>
        <location evidence="1 10">Cell outer membrane</location>
        <topology evidence="1 10">Multi-pass membrane protein</topology>
    </subcellularLocation>
</comment>
<dbReference type="GO" id="GO:0009279">
    <property type="term" value="C:cell outer membrane"/>
    <property type="evidence" value="ECO:0007669"/>
    <property type="project" value="UniProtKB-SubCell"/>
</dbReference>
<comment type="caution">
    <text evidence="15">The sequence shown here is derived from an EMBL/GenBank/DDBJ whole genome shotgun (WGS) entry which is preliminary data.</text>
</comment>
<dbReference type="PANTHER" id="PTHR30069">
    <property type="entry name" value="TONB-DEPENDENT OUTER MEMBRANE RECEPTOR"/>
    <property type="match status" value="1"/>
</dbReference>
<evidence type="ECO:0000256" key="6">
    <source>
        <dbReference type="ARBA" id="ARBA00023077"/>
    </source>
</evidence>
<keyword evidence="16" id="KW-1185">Reference proteome</keyword>
<feature type="chain" id="PRO_5018764815" evidence="12">
    <location>
        <begin position="28"/>
        <end position="722"/>
    </location>
</feature>
<keyword evidence="6 11" id="KW-0798">TonB box</keyword>
<organism evidence="15 16">
    <name type="scientific">Rhodoplanes serenus</name>
    <dbReference type="NCBI Taxonomy" id="200615"/>
    <lineage>
        <taxon>Bacteria</taxon>
        <taxon>Pseudomonadati</taxon>
        <taxon>Pseudomonadota</taxon>
        <taxon>Alphaproteobacteria</taxon>
        <taxon>Hyphomicrobiales</taxon>
        <taxon>Nitrobacteraceae</taxon>
        <taxon>Rhodoplanes</taxon>
    </lineage>
</organism>
<accession>A0A3S4B0J9</accession>
<dbReference type="GO" id="GO:0015344">
    <property type="term" value="F:siderophore uptake transmembrane transporter activity"/>
    <property type="evidence" value="ECO:0007669"/>
    <property type="project" value="TreeGrafter"/>
</dbReference>
<comment type="similarity">
    <text evidence="10 11">Belongs to the TonB-dependent receptor family.</text>
</comment>
<feature type="signal peptide" evidence="12">
    <location>
        <begin position="1"/>
        <end position="27"/>
    </location>
</feature>
<dbReference type="InterPro" id="IPR039426">
    <property type="entry name" value="TonB-dep_rcpt-like"/>
</dbReference>
<dbReference type="InterPro" id="IPR037066">
    <property type="entry name" value="Plug_dom_sf"/>
</dbReference>
<keyword evidence="2 10" id="KW-0813">Transport</keyword>
<protein>
    <submittedName>
        <fullName evidence="15">Vitamin B12 transporter BtuB</fullName>
    </submittedName>
</protein>
<feature type="domain" description="TonB-dependent receptor plug" evidence="14">
    <location>
        <begin position="47"/>
        <end position="153"/>
    </location>
</feature>
<evidence type="ECO:0000313" key="16">
    <source>
        <dbReference type="Proteomes" id="UP000289200"/>
    </source>
</evidence>
<dbReference type="PANTHER" id="PTHR30069:SF29">
    <property type="entry name" value="HEMOGLOBIN AND HEMOGLOBIN-HAPTOGLOBIN-BINDING PROTEIN 1-RELATED"/>
    <property type="match status" value="1"/>
</dbReference>
<evidence type="ECO:0000256" key="1">
    <source>
        <dbReference type="ARBA" id="ARBA00004571"/>
    </source>
</evidence>
<evidence type="ECO:0000256" key="9">
    <source>
        <dbReference type="ARBA" id="ARBA00023237"/>
    </source>
</evidence>